<evidence type="ECO:0000259" key="7">
    <source>
        <dbReference type="Pfam" id="PF00266"/>
    </source>
</evidence>
<dbReference type="InterPro" id="IPR016454">
    <property type="entry name" value="Cysteine_dSase"/>
</dbReference>
<accession>A0A1M6AK74</accession>
<dbReference type="InterPro" id="IPR015424">
    <property type="entry name" value="PyrdxlP-dep_Trfase"/>
</dbReference>
<dbReference type="NCBIfam" id="TIGR01977">
    <property type="entry name" value="am_tr_V_EF2568"/>
    <property type="match status" value="1"/>
</dbReference>
<evidence type="ECO:0000313" key="8">
    <source>
        <dbReference type="EMBL" id="SHI36817.1"/>
    </source>
</evidence>
<dbReference type="Proteomes" id="UP000184052">
    <property type="component" value="Unassembled WGS sequence"/>
</dbReference>
<dbReference type="CDD" id="cd06453">
    <property type="entry name" value="SufS_like"/>
    <property type="match status" value="1"/>
</dbReference>
<dbReference type="EC" id="2.8.1.7" evidence="3"/>
<dbReference type="Pfam" id="PF00266">
    <property type="entry name" value="Aminotran_5"/>
    <property type="match status" value="1"/>
</dbReference>
<evidence type="ECO:0000256" key="2">
    <source>
        <dbReference type="ARBA" id="ARBA00010447"/>
    </source>
</evidence>
<sequence>MGDLMIYLDNAATTFPKPESTYYYMNKYTREIAANPGRGSHSMAVESAEIIFETREMLAEFFNIEDSMNIIFTKNCTESLNVGIKGVLKSGDHVITTSMEHNSVLRPLSTMESRGVELTIVQGDEFGNVDPEDIKREIRENTRMVVTTHVSNLTGTIVPIDEIGRICREKGVVYMVDSAQSAGLLEIDVKKQNIDILAFPGHKNLFGPMGIGGLYIGEDIEIENFIEGGTGSLSSEMVQPDFMPDKFESGTPNLPGIAGLKGGLEFIMETGREEIKRREEYLVKAFVDIIGSTWNIQTYGPKDLSKRSGVVLVNIKDMDSSELASRLDREFSIAVRPGYHCAPLAHKTIGTYGKGAVRFSFSWFNTMKEIEKASSALLRIAEECSKEG</sequence>
<evidence type="ECO:0000313" key="9">
    <source>
        <dbReference type="Proteomes" id="UP000184052"/>
    </source>
</evidence>
<dbReference type="InterPro" id="IPR010969">
    <property type="entry name" value="Cys_dSase-rel_unknwn_funct"/>
</dbReference>
<comment type="similarity">
    <text evidence="2">Belongs to the class-V pyridoxal-phosphate-dependent aminotransferase family. Csd subfamily.</text>
</comment>
<gene>
    <name evidence="8" type="ORF">SAMN02745751_00149</name>
</gene>
<feature type="domain" description="Aminotransferase class V" evidence="7">
    <location>
        <begin position="6"/>
        <end position="372"/>
    </location>
</feature>
<comment type="catalytic activity">
    <reaction evidence="6">
        <text>(sulfur carrier)-H + L-cysteine = (sulfur carrier)-SH + L-alanine</text>
        <dbReference type="Rhea" id="RHEA:43892"/>
        <dbReference type="Rhea" id="RHEA-COMP:14737"/>
        <dbReference type="Rhea" id="RHEA-COMP:14739"/>
        <dbReference type="ChEBI" id="CHEBI:29917"/>
        <dbReference type="ChEBI" id="CHEBI:35235"/>
        <dbReference type="ChEBI" id="CHEBI:57972"/>
        <dbReference type="ChEBI" id="CHEBI:64428"/>
        <dbReference type="EC" id="2.8.1.7"/>
    </reaction>
</comment>
<protein>
    <recommendedName>
        <fullName evidence="3">cysteine desulfurase</fullName>
        <ecNumber evidence="3">2.8.1.7</ecNumber>
    </recommendedName>
</protein>
<organism evidence="8 9">
    <name type="scientific">Dethiosulfatibacter aminovorans DSM 17477</name>
    <dbReference type="NCBI Taxonomy" id="1121476"/>
    <lineage>
        <taxon>Bacteria</taxon>
        <taxon>Bacillati</taxon>
        <taxon>Bacillota</taxon>
        <taxon>Tissierellia</taxon>
        <taxon>Dethiosulfatibacter</taxon>
    </lineage>
</organism>
<evidence type="ECO:0000256" key="4">
    <source>
        <dbReference type="ARBA" id="ARBA00022679"/>
    </source>
</evidence>
<evidence type="ECO:0000256" key="5">
    <source>
        <dbReference type="ARBA" id="ARBA00022898"/>
    </source>
</evidence>
<comment type="cofactor">
    <cofactor evidence="1">
        <name>pyridoxal 5'-phosphate</name>
        <dbReference type="ChEBI" id="CHEBI:597326"/>
    </cofactor>
</comment>
<dbReference type="PANTHER" id="PTHR43586">
    <property type="entry name" value="CYSTEINE DESULFURASE"/>
    <property type="match status" value="1"/>
</dbReference>
<dbReference type="Gene3D" id="3.40.640.10">
    <property type="entry name" value="Type I PLP-dependent aspartate aminotransferase-like (Major domain)"/>
    <property type="match status" value="1"/>
</dbReference>
<keyword evidence="5" id="KW-0663">Pyridoxal phosphate</keyword>
<dbReference type="PIRSF" id="PIRSF005572">
    <property type="entry name" value="NifS"/>
    <property type="match status" value="1"/>
</dbReference>
<dbReference type="PANTHER" id="PTHR43586:SF4">
    <property type="entry name" value="ISOPENICILLIN N EPIMERASE"/>
    <property type="match status" value="1"/>
</dbReference>
<dbReference type="InterPro" id="IPR015422">
    <property type="entry name" value="PyrdxlP-dep_Trfase_small"/>
</dbReference>
<dbReference type="AlphaFoldDB" id="A0A1M6AK74"/>
<dbReference type="EMBL" id="FQZL01000004">
    <property type="protein sequence ID" value="SHI36817.1"/>
    <property type="molecule type" value="Genomic_DNA"/>
</dbReference>
<dbReference type="GO" id="GO:0006534">
    <property type="term" value="P:cysteine metabolic process"/>
    <property type="evidence" value="ECO:0007669"/>
    <property type="project" value="InterPro"/>
</dbReference>
<reference evidence="8 9" key="1">
    <citation type="submission" date="2016-11" db="EMBL/GenBank/DDBJ databases">
        <authorList>
            <person name="Jaros S."/>
            <person name="Januszkiewicz K."/>
            <person name="Wedrychowicz H."/>
        </authorList>
    </citation>
    <scope>NUCLEOTIDE SEQUENCE [LARGE SCALE GENOMIC DNA]</scope>
    <source>
        <strain evidence="8 9">DSM 17477</strain>
    </source>
</reference>
<dbReference type="GO" id="GO:0030170">
    <property type="term" value="F:pyridoxal phosphate binding"/>
    <property type="evidence" value="ECO:0007669"/>
    <property type="project" value="InterPro"/>
</dbReference>
<dbReference type="InterPro" id="IPR015421">
    <property type="entry name" value="PyrdxlP-dep_Trfase_major"/>
</dbReference>
<dbReference type="STRING" id="1121476.SAMN02745751_00149"/>
<evidence type="ECO:0000256" key="6">
    <source>
        <dbReference type="ARBA" id="ARBA00050776"/>
    </source>
</evidence>
<name>A0A1M6AK74_9FIRM</name>
<dbReference type="InterPro" id="IPR000192">
    <property type="entry name" value="Aminotrans_V_dom"/>
</dbReference>
<dbReference type="Gene3D" id="3.90.1150.10">
    <property type="entry name" value="Aspartate Aminotransferase, domain 1"/>
    <property type="match status" value="1"/>
</dbReference>
<dbReference type="GO" id="GO:0031071">
    <property type="term" value="F:cysteine desulfurase activity"/>
    <property type="evidence" value="ECO:0007669"/>
    <property type="project" value="UniProtKB-EC"/>
</dbReference>
<evidence type="ECO:0000256" key="3">
    <source>
        <dbReference type="ARBA" id="ARBA00012239"/>
    </source>
</evidence>
<evidence type="ECO:0000256" key="1">
    <source>
        <dbReference type="ARBA" id="ARBA00001933"/>
    </source>
</evidence>
<dbReference type="InterPro" id="IPR010970">
    <property type="entry name" value="Cys_dSase_SufS"/>
</dbReference>
<dbReference type="SUPFAM" id="SSF53383">
    <property type="entry name" value="PLP-dependent transferases"/>
    <property type="match status" value="1"/>
</dbReference>
<keyword evidence="9" id="KW-1185">Reference proteome</keyword>
<keyword evidence="4" id="KW-0808">Transferase</keyword>
<proteinExistence type="inferred from homology"/>